<dbReference type="AlphaFoldDB" id="A0A3N0DQR7"/>
<dbReference type="Proteomes" id="UP000267469">
    <property type="component" value="Unassembled WGS sequence"/>
</dbReference>
<evidence type="ECO:0000313" key="7">
    <source>
        <dbReference type="EMBL" id="RNL77841.1"/>
    </source>
</evidence>
<evidence type="ECO:0000256" key="3">
    <source>
        <dbReference type="ARBA" id="ARBA00022989"/>
    </source>
</evidence>
<comment type="caution">
    <text evidence="7">The sequence shown here is derived from an EMBL/GenBank/DDBJ whole genome shotgun (WGS) entry which is preliminary data.</text>
</comment>
<comment type="subcellular location">
    <subcellularLocation>
        <location evidence="1">Membrane</location>
        <topology evidence="1">Multi-pass membrane protein</topology>
    </subcellularLocation>
</comment>
<dbReference type="Pfam" id="PF07291">
    <property type="entry name" value="MauE"/>
    <property type="match status" value="1"/>
</dbReference>
<dbReference type="PANTHER" id="PTHR36974">
    <property type="entry name" value="MEMBRANE PROTEIN-RELATED"/>
    <property type="match status" value="1"/>
</dbReference>
<feature type="transmembrane region" description="Helical" evidence="5">
    <location>
        <begin position="41"/>
        <end position="59"/>
    </location>
</feature>
<organism evidence="7 8">
    <name type="scientific">Sinomicrobium pectinilyticum</name>
    <dbReference type="NCBI Taxonomy" id="1084421"/>
    <lineage>
        <taxon>Bacteria</taxon>
        <taxon>Pseudomonadati</taxon>
        <taxon>Bacteroidota</taxon>
        <taxon>Flavobacteriia</taxon>
        <taxon>Flavobacteriales</taxon>
        <taxon>Flavobacteriaceae</taxon>
        <taxon>Sinomicrobium</taxon>
    </lineage>
</organism>
<dbReference type="PANTHER" id="PTHR36974:SF1">
    <property type="entry name" value="DOXX FAMILY MEMBRANE PROTEIN"/>
    <property type="match status" value="1"/>
</dbReference>
<feature type="transmembrane region" description="Helical" evidence="5">
    <location>
        <begin position="6"/>
        <end position="29"/>
    </location>
</feature>
<dbReference type="EMBL" id="RJTM01000158">
    <property type="protein sequence ID" value="RNL77841.1"/>
    <property type="molecule type" value="Genomic_DNA"/>
</dbReference>
<feature type="transmembrane region" description="Helical" evidence="5">
    <location>
        <begin position="65"/>
        <end position="85"/>
    </location>
</feature>
<dbReference type="OrthoDB" id="327939at2"/>
<dbReference type="InterPro" id="IPR009908">
    <property type="entry name" value="Methylamine_util_MauE"/>
</dbReference>
<evidence type="ECO:0000259" key="6">
    <source>
        <dbReference type="Pfam" id="PF07291"/>
    </source>
</evidence>
<evidence type="ECO:0000256" key="1">
    <source>
        <dbReference type="ARBA" id="ARBA00004141"/>
    </source>
</evidence>
<evidence type="ECO:0000256" key="5">
    <source>
        <dbReference type="SAM" id="Phobius"/>
    </source>
</evidence>
<keyword evidence="4 5" id="KW-0472">Membrane</keyword>
<feature type="domain" description="Methylamine utilisation protein MauE" evidence="6">
    <location>
        <begin position="8"/>
        <end position="78"/>
    </location>
</feature>
<dbReference type="GO" id="GO:0016020">
    <property type="term" value="C:membrane"/>
    <property type="evidence" value="ECO:0007669"/>
    <property type="project" value="UniProtKB-SubCell"/>
</dbReference>
<feature type="transmembrane region" description="Helical" evidence="5">
    <location>
        <begin position="97"/>
        <end position="114"/>
    </location>
</feature>
<keyword evidence="3 5" id="KW-1133">Transmembrane helix</keyword>
<evidence type="ECO:0000256" key="2">
    <source>
        <dbReference type="ARBA" id="ARBA00022692"/>
    </source>
</evidence>
<reference evidence="7 8" key="1">
    <citation type="submission" date="2018-10" db="EMBL/GenBank/DDBJ databases">
        <title>Sinomicrobium pectinilyticum sp. nov., a pectinase-producing bacterium isolated from alkaline and saline soil, and emended description of the genus Sinomicrobium.</title>
        <authorList>
            <person name="Cheng B."/>
            <person name="Li C."/>
            <person name="Lai Q."/>
            <person name="Du M."/>
            <person name="Shao Z."/>
            <person name="Xu P."/>
            <person name="Yang C."/>
        </authorList>
    </citation>
    <scope>NUCLEOTIDE SEQUENCE [LARGE SCALE GENOMIC DNA]</scope>
    <source>
        <strain evidence="7 8">5DNS001</strain>
    </source>
</reference>
<gene>
    <name evidence="7" type="ORF">ED312_20745</name>
</gene>
<dbReference type="RefSeq" id="WP_123217934.1">
    <property type="nucleotide sequence ID" value="NZ_RJTM01000158.1"/>
</dbReference>
<keyword evidence="2 5" id="KW-0812">Transmembrane</keyword>
<protein>
    <recommendedName>
        <fullName evidence="6">Methylamine utilisation protein MauE domain-containing protein</fullName>
    </recommendedName>
</protein>
<accession>A0A3N0DQR7</accession>
<proteinExistence type="predicted"/>
<keyword evidence="8" id="KW-1185">Reference proteome</keyword>
<name>A0A3N0DQR7_SINP1</name>
<sequence>MQFPWHLYIMAALYILAGINHFASPGMYIKIMPPYVPVHRPLVYLSGVAEILLGVGLCFPGTKDYAVYGIIVMLVVFFPVHFHMLSSPKAGEGLPRWLLILRIPLQFVLIWWAWTYLKN</sequence>
<evidence type="ECO:0000256" key="4">
    <source>
        <dbReference type="ARBA" id="ARBA00023136"/>
    </source>
</evidence>
<dbReference type="GO" id="GO:0030416">
    <property type="term" value="P:methylamine metabolic process"/>
    <property type="evidence" value="ECO:0007669"/>
    <property type="project" value="InterPro"/>
</dbReference>
<evidence type="ECO:0000313" key="8">
    <source>
        <dbReference type="Proteomes" id="UP000267469"/>
    </source>
</evidence>